<dbReference type="NCBIfam" id="TIGR01656">
    <property type="entry name" value="Histidinol-ppas"/>
    <property type="match status" value="1"/>
</dbReference>
<feature type="active site" description="Proton donor" evidence="8">
    <location>
        <position position="12"/>
    </location>
</feature>
<comment type="cofactor">
    <cofactor evidence="10">
        <name>Mg(2+)</name>
        <dbReference type="ChEBI" id="CHEBI:18420"/>
    </cofactor>
</comment>
<keyword evidence="5 7" id="KW-0119">Carbohydrate metabolism</keyword>
<feature type="binding site" evidence="10">
    <location>
        <position position="103"/>
    </location>
    <ligand>
        <name>Zn(2+)</name>
        <dbReference type="ChEBI" id="CHEBI:29105"/>
    </ligand>
</feature>
<dbReference type="InterPro" id="IPR006549">
    <property type="entry name" value="HAD-SF_hydro_IIIA"/>
</dbReference>
<organism evidence="11">
    <name type="scientific">uncultured Chloroflexia bacterium</name>
    <dbReference type="NCBI Taxonomy" id="1672391"/>
    <lineage>
        <taxon>Bacteria</taxon>
        <taxon>Bacillati</taxon>
        <taxon>Chloroflexota</taxon>
        <taxon>Chloroflexia</taxon>
        <taxon>environmental samples</taxon>
    </lineage>
</organism>
<evidence type="ECO:0000256" key="6">
    <source>
        <dbReference type="ARBA" id="ARBA00031828"/>
    </source>
</evidence>
<dbReference type="Pfam" id="PF13242">
    <property type="entry name" value="Hydrolase_like"/>
    <property type="match status" value="1"/>
</dbReference>
<evidence type="ECO:0000256" key="10">
    <source>
        <dbReference type="PIRSR" id="PIRSR004682-4"/>
    </source>
</evidence>
<feature type="binding site" evidence="10">
    <location>
        <position position="130"/>
    </location>
    <ligand>
        <name>Mg(2+)</name>
        <dbReference type="ChEBI" id="CHEBI:18420"/>
    </ligand>
</feature>
<dbReference type="PIRSF" id="PIRSF004682">
    <property type="entry name" value="GmhB"/>
    <property type="match status" value="1"/>
</dbReference>
<dbReference type="SUPFAM" id="SSF56784">
    <property type="entry name" value="HAD-like"/>
    <property type="match status" value="1"/>
</dbReference>
<dbReference type="InterPro" id="IPR036412">
    <property type="entry name" value="HAD-like_sf"/>
</dbReference>
<feature type="binding site" evidence="10">
    <location>
        <position position="12"/>
    </location>
    <ligand>
        <name>Mg(2+)</name>
        <dbReference type="ChEBI" id="CHEBI:18420"/>
    </ligand>
</feature>
<dbReference type="EMBL" id="CADCTR010002553">
    <property type="protein sequence ID" value="CAA9359746.1"/>
    <property type="molecule type" value="Genomic_DNA"/>
</dbReference>
<keyword evidence="3 10" id="KW-0479">Metal-binding</keyword>
<dbReference type="InterPro" id="IPR004446">
    <property type="entry name" value="Heptose_bisP_phosphatase"/>
</dbReference>
<dbReference type="GO" id="GO:0005737">
    <property type="term" value="C:cytoplasm"/>
    <property type="evidence" value="ECO:0007669"/>
    <property type="project" value="UniProtKB-SubCell"/>
</dbReference>
<feature type="binding site" evidence="10">
    <location>
        <position position="10"/>
    </location>
    <ligand>
        <name>Mg(2+)</name>
        <dbReference type="ChEBI" id="CHEBI:18420"/>
    </ligand>
</feature>
<evidence type="ECO:0000313" key="11">
    <source>
        <dbReference type="EMBL" id="CAA9359746.1"/>
    </source>
</evidence>
<evidence type="ECO:0000256" key="9">
    <source>
        <dbReference type="PIRSR" id="PIRSR004682-3"/>
    </source>
</evidence>
<keyword evidence="2 7" id="KW-0963">Cytoplasm</keyword>
<dbReference type="GO" id="GO:0005975">
    <property type="term" value="P:carbohydrate metabolic process"/>
    <property type="evidence" value="ECO:0007669"/>
    <property type="project" value="InterPro"/>
</dbReference>
<evidence type="ECO:0000256" key="1">
    <source>
        <dbReference type="ARBA" id="ARBA00004496"/>
    </source>
</evidence>
<evidence type="ECO:0000256" key="8">
    <source>
        <dbReference type="PIRSR" id="PIRSR004682-1"/>
    </source>
</evidence>
<feature type="site" description="Stabilizes the phosphoryl group" evidence="9">
    <location>
        <position position="105"/>
    </location>
</feature>
<dbReference type="AlphaFoldDB" id="A0A6J4MJ90"/>
<evidence type="ECO:0000256" key="7">
    <source>
        <dbReference type="PIRNR" id="PIRNR004682"/>
    </source>
</evidence>
<sequence length="190" mass="20661">MTLRPAVFLDRDGTINVEVNYLYRLEDLQTIAGVPEAISRLNRAGRFVVVVTNQAGIARGFYGVEEMHALHEHLNAVLKQHDAHVDAWLFCPHHPDFTGPCACRKPAPGMLLEAAVRYDLDLGQSWLVGDSAGDLGAGTAAGSRTILVRTGYGAAVESLIETGEVERPSVVVDALPQAVDHILRTELERL</sequence>
<dbReference type="GO" id="GO:0046872">
    <property type="term" value="F:metal ion binding"/>
    <property type="evidence" value="ECO:0007669"/>
    <property type="project" value="UniProtKB-KW"/>
</dbReference>
<keyword evidence="4 7" id="KW-0378">Hydrolase</keyword>
<dbReference type="EC" id="3.1.3.-" evidence="7"/>
<feature type="binding site" evidence="10">
    <location>
        <position position="101"/>
    </location>
    <ligand>
        <name>Zn(2+)</name>
        <dbReference type="ChEBI" id="CHEBI:29105"/>
    </ligand>
</feature>
<evidence type="ECO:0000256" key="4">
    <source>
        <dbReference type="ARBA" id="ARBA00022801"/>
    </source>
</evidence>
<dbReference type="PANTHER" id="PTHR42891">
    <property type="entry name" value="D-GLYCERO-BETA-D-MANNO-HEPTOSE-1,7-BISPHOSPHATE 7-PHOSPHATASE"/>
    <property type="match status" value="1"/>
</dbReference>
<dbReference type="InterPro" id="IPR006543">
    <property type="entry name" value="Histidinol-phos"/>
</dbReference>
<proteinExistence type="inferred from homology"/>
<keyword evidence="10" id="KW-0460">Magnesium</keyword>
<dbReference type="InterPro" id="IPR023214">
    <property type="entry name" value="HAD_sf"/>
</dbReference>
<feature type="binding site" evidence="10">
    <location>
        <position position="91"/>
    </location>
    <ligand>
        <name>Zn(2+)</name>
        <dbReference type="ChEBI" id="CHEBI:29105"/>
    </ligand>
</feature>
<comment type="cofactor">
    <cofactor evidence="10">
        <name>Zn(2+)</name>
        <dbReference type="ChEBI" id="CHEBI:29105"/>
    </cofactor>
</comment>
<dbReference type="PANTHER" id="PTHR42891:SF1">
    <property type="entry name" value="D-GLYCERO-BETA-D-MANNO-HEPTOSE-1,7-BISPHOSPHATE 7-PHOSPHATASE"/>
    <property type="match status" value="1"/>
</dbReference>
<accession>A0A6J4MJ90</accession>
<gene>
    <name evidence="11" type="ORF">AVDCRST_MAG93-7589</name>
</gene>
<feature type="site" description="Contributes to substrate recognition" evidence="9">
    <location>
        <position position="104"/>
    </location>
</feature>
<reference evidence="11" key="1">
    <citation type="submission" date="2020-02" db="EMBL/GenBank/DDBJ databases">
        <authorList>
            <person name="Meier V. D."/>
        </authorList>
    </citation>
    <scope>NUCLEOTIDE SEQUENCE</scope>
    <source>
        <strain evidence="11">AVDCRST_MAG93</strain>
    </source>
</reference>
<dbReference type="Gene3D" id="3.40.50.1000">
    <property type="entry name" value="HAD superfamily/HAD-like"/>
    <property type="match status" value="1"/>
</dbReference>
<comment type="similarity">
    <text evidence="7">Belongs to the gmhB family.</text>
</comment>
<feature type="site" description="Stabilizes the phosphoryl group" evidence="9">
    <location>
        <position position="52"/>
    </location>
</feature>
<name>A0A6J4MJ90_9CHLR</name>
<dbReference type="CDD" id="cd07503">
    <property type="entry name" value="HAD_HisB-N"/>
    <property type="match status" value="1"/>
</dbReference>
<keyword evidence="10" id="KW-0862">Zinc</keyword>
<dbReference type="NCBIfam" id="TIGR01662">
    <property type="entry name" value="HAD-SF-IIIA"/>
    <property type="match status" value="1"/>
</dbReference>
<feature type="binding site" evidence="10">
    <location>
        <position position="93"/>
    </location>
    <ligand>
        <name>Zn(2+)</name>
        <dbReference type="ChEBI" id="CHEBI:29105"/>
    </ligand>
</feature>
<evidence type="ECO:0000256" key="5">
    <source>
        <dbReference type="ARBA" id="ARBA00023277"/>
    </source>
</evidence>
<comment type="subcellular location">
    <subcellularLocation>
        <location evidence="1 7">Cytoplasm</location>
    </subcellularLocation>
</comment>
<dbReference type="GO" id="GO:0016791">
    <property type="term" value="F:phosphatase activity"/>
    <property type="evidence" value="ECO:0007669"/>
    <property type="project" value="InterPro"/>
</dbReference>
<evidence type="ECO:0000256" key="2">
    <source>
        <dbReference type="ARBA" id="ARBA00022490"/>
    </source>
</evidence>
<protein>
    <recommendedName>
        <fullName evidence="6 7">D,D-heptose 1,7-bisphosphate phosphatase</fullName>
        <ecNumber evidence="7">3.1.3.-</ecNumber>
    </recommendedName>
</protein>
<evidence type="ECO:0000256" key="3">
    <source>
        <dbReference type="ARBA" id="ARBA00022723"/>
    </source>
</evidence>
<feature type="active site" description="Nucleophile" evidence="8">
    <location>
        <position position="10"/>
    </location>
</feature>